<feature type="compositionally biased region" description="Low complexity" evidence="1">
    <location>
        <begin position="261"/>
        <end position="291"/>
    </location>
</feature>
<organism evidence="3 4">
    <name type="scientific">Actinacidiphila alni</name>
    <dbReference type="NCBI Taxonomy" id="380248"/>
    <lineage>
        <taxon>Bacteria</taxon>
        <taxon>Bacillati</taxon>
        <taxon>Actinomycetota</taxon>
        <taxon>Actinomycetes</taxon>
        <taxon>Kitasatosporales</taxon>
        <taxon>Streptomycetaceae</taxon>
        <taxon>Actinacidiphila</taxon>
    </lineage>
</organism>
<protein>
    <submittedName>
        <fullName evidence="3">Membrane protein</fullName>
    </submittedName>
</protein>
<dbReference type="Proteomes" id="UP000199323">
    <property type="component" value="Unassembled WGS sequence"/>
</dbReference>
<name>A0A1I2JW89_9ACTN</name>
<feature type="transmembrane region" description="Helical" evidence="2">
    <location>
        <begin position="229"/>
        <end position="249"/>
    </location>
</feature>
<dbReference type="EMBL" id="FONG01000020">
    <property type="protein sequence ID" value="SFF58140.1"/>
    <property type="molecule type" value="Genomic_DNA"/>
</dbReference>
<feature type="compositionally biased region" description="Basic and acidic residues" evidence="1">
    <location>
        <begin position="292"/>
        <end position="302"/>
    </location>
</feature>
<proteinExistence type="predicted"/>
<feature type="transmembrane region" description="Helical" evidence="2">
    <location>
        <begin position="193"/>
        <end position="217"/>
    </location>
</feature>
<evidence type="ECO:0000313" key="4">
    <source>
        <dbReference type="Proteomes" id="UP000199323"/>
    </source>
</evidence>
<evidence type="ECO:0000313" key="3">
    <source>
        <dbReference type="EMBL" id="SFF58140.1"/>
    </source>
</evidence>
<feature type="transmembrane region" description="Helical" evidence="2">
    <location>
        <begin position="30"/>
        <end position="51"/>
    </location>
</feature>
<evidence type="ECO:0000256" key="2">
    <source>
        <dbReference type="SAM" id="Phobius"/>
    </source>
</evidence>
<keyword evidence="4" id="KW-1185">Reference proteome</keyword>
<feature type="transmembrane region" description="Helical" evidence="2">
    <location>
        <begin position="127"/>
        <end position="143"/>
    </location>
</feature>
<feature type="transmembrane region" description="Helical" evidence="2">
    <location>
        <begin position="164"/>
        <end position="187"/>
    </location>
</feature>
<dbReference type="AlphaFoldDB" id="A0A1I2JW89"/>
<keyword evidence="2" id="KW-0472">Membrane</keyword>
<feature type="region of interest" description="Disordered" evidence="1">
    <location>
        <begin position="260"/>
        <end position="309"/>
    </location>
</feature>
<sequence length="309" mass="32644">MVNPRRTRAGATAERIWRRGGELELLHRSMGFAALGLVTLMPLLIVVAAAAPFQRTGFAQWVVDGMGLSPHPAGVVRRLFATPGRVLSTTSALSLASLAVFGLSFAASVETGYRKVWDLPAGPWHSVWRRAVWLAGLTAYLFAEAQSGAFLEHGARQAAVRITLTLVFGVLFFCWGQQFLLGGLITWRAALPGAVLTMAGLVGLRGFSWLVFSPLIVTNAVTYGPVGTVLMVQCWLIGVGFVVFGGPLLGREFPSGRGSYDAGADAGPVGDAEPAGEEAGTAEEAGASDAAVRAEERDDRPGGHRRTVA</sequence>
<keyword evidence="2" id="KW-0812">Transmembrane</keyword>
<gene>
    <name evidence="3" type="ORF">SAMN05216251_12010</name>
</gene>
<feature type="transmembrane region" description="Helical" evidence="2">
    <location>
        <begin position="86"/>
        <end position="107"/>
    </location>
</feature>
<keyword evidence="2" id="KW-1133">Transmembrane helix</keyword>
<evidence type="ECO:0000256" key="1">
    <source>
        <dbReference type="SAM" id="MobiDB-lite"/>
    </source>
</evidence>
<accession>A0A1I2JW89</accession>
<dbReference type="RefSeq" id="WP_245796434.1">
    <property type="nucleotide sequence ID" value="NZ_FONG01000020.1"/>
</dbReference>
<reference evidence="3 4" key="1">
    <citation type="submission" date="2016-10" db="EMBL/GenBank/DDBJ databases">
        <authorList>
            <person name="de Groot N.N."/>
        </authorList>
    </citation>
    <scope>NUCLEOTIDE SEQUENCE [LARGE SCALE GENOMIC DNA]</scope>
    <source>
        <strain evidence="3 4">CGMCC 4.3510</strain>
    </source>
</reference>